<sequence length="116" mass="13468">MRLPSLFKTPKYQRFNVTPRYYDPVKEEIDARTAHIRSIIDADQGELDEKDFPKSRIAGSFTTRKPTRKNVNMTQPVIILLLTAGLVGYWFYGNIALYIFLLVSSVLLYLKVKRII</sequence>
<evidence type="ECO:0000256" key="1">
    <source>
        <dbReference type="SAM" id="Phobius"/>
    </source>
</evidence>
<feature type="transmembrane region" description="Helical" evidence="1">
    <location>
        <begin position="95"/>
        <end position="112"/>
    </location>
</feature>
<comment type="caution">
    <text evidence="2">The sequence shown here is derived from an EMBL/GenBank/DDBJ whole genome shotgun (WGS) entry which is preliminary data.</text>
</comment>
<reference evidence="2" key="1">
    <citation type="submission" date="2021-01" db="EMBL/GenBank/DDBJ databases">
        <title>Fulvivirga kasyanovii gen. nov., sp nov., a novel member of the phylum Bacteroidetes isolated from seawater in a mussel farm.</title>
        <authorList>
            <person name="Zhao L.-H."/>
            <person name="Wang Z.-J."/>
        </authorList>
    </citation>
    <scope>NUCLEOTIDE SEQUENCE</scope>
    <source>
        <strain evidence="2">2943</strain>
    </source>
</reference>
<keyword evidence="1" id="KW-0812">Transmembrane</keyword>
<keyword evidence="3" id="KW-1185">Reference proteome</keyword>
<evidence type="ECO:0000313" key="2">
    <source>
        <dbReference type="EMBL" id="MBL3656326.1"/>
    </source>
</evidence>
<gene>
    <name evidence="2" type="ORF">JL102_09315</name>
</gene>
<organism evidence="2 3">
    <name type="scientific">Fulvivirga sediminis</name>
    <dbReference type="NCBI Taxonomy" id="2803949"/>
    <lineage>
        <taxon>Bacteria</taxon>
        <taxon>Pseudomonadati</taxon>
        <taxon>Bacteroidota</taxon>
        <taxon>Cytophagia</taxon>
        <taxon>Cytophagales</taxon>
        <taxon>Fulvivirgaceae</taxon>
        <taxon>Fulvivirga</taxon>
    </lineage>
</organism>
<dbReference type="AlphaFoldDB" id="A0A937F7A3"/>
<protein>
    <submittedName>
        <fullName evidence="2">Uncharacterized protein</fullName>
    </submittedName>
</protein>
<dbReference type="RefSeq" id="WP_202244112.1">
    <property type="nucleotide sequence ID" value="NZ_JAESIY010000004.1"/>
</dbReference>
<dbReference type="Proteomes" id="UP000659388">
    <property type="component" value="Unassembled WGS sequence"/>
</dbReference>
<accession>A0A937F7A3</accession>
<evidence type="ECO:0000313" key="3">
    <source>
        <dbReference type="Proteomes" id="UP000659388"/>
    </source>
</evidence>
<name>A0A937F7A3_9BACT</name>
<dbReference type="EMBL" id="JAESIY010000004">
    <property type="protein sequence ID" value="MBL3656326.1"/>
    <property type="molecule type" value="Genomic_DNA"/>
</dbReference>
<proteinExistence type="predicted"/>
<keyword evidence="1" id="KW-0472">Membrane</keyword>
<keyword evidence="1" id="KW-1133">Transmembrane helix</keyword>